<organism evidence="2 3">
    <name type="scientific">Saezia sanguinis</name>
    <dbReference type="NCBI Taxonomy" id="1965230"/>
    <lineage>
        <taxon>Bacteria</taxon>
        <taxon>Pseudomonadati</taxon>
        <taxon>Pseudomonadota</taxon>
        <taxon>Betaproteobacteria</taxon>
        <taxon>Burkholderiales</taxon>
        <taxon>Saeziaceae</taxon>
        <taxon>Saezia</taxon>
    </lineage>
</organism>
<proteinExistence type="predicted"/>
<dbReference type="OrthoDB" id="3174863at2"/>
<dbReference type="Gene3D" id="1.10.3480.10">
    <property type="entry name" value="TorD-like"/>
    <property type="match status" value="1"/>
</dbReference>
<comment type="caution">
    <text evidence="2">The sequence shown here is derived from an EMBL/GenBank/DDBJ whole genome shotgun (WGS) entry which is preliminary data.</text>
</comment>
<dbReference type="PIRSF" id="PIRSF004690">
    <property type="entry name" value="DmsD"/>
    <property type="match status" value="1"/>
</dbReference>
<dbReference type="InterPro" id="IPR036411">
    <property type="entry name" value="TorD-like_sf"/>
</dbReference>
<dbReference type="PANTHER" id="PTHR34227:SF13">
    <property type="entry name" value="TAT PROOFREADING CHAPERONE DMSD-RELATED"/>
    <property type="match status" value="1"/>
</dbReference>
<dbReference type="InterPro" id="IPR026269">
    <property type="entry name" value="DmsD-type"/>
</dbReference>
<name>A0A433SEL5_9BURK</name>
<sequence length="216" mass="24488">MLSTTDLMNSDISATERPYIVASLKMLGTLLRTQPSDDALVPLFSMLKTQGLAANWPFGSAQQLEHIQSCLFATEDLHELDAHWQRLFIGPHHLYAPPWGSVYLDKENVIFGESSIWLGSFLREHGMFVDTGMHEPEDHIGLMFWYAAGFVEKEMDEALCTLLAQHMLPWSARYLALLKEHAQVPFYEGLAELAQLSLDSLAQRIHVQAQDLPLFF</sequence>
<evidence type="ECO:0000313" key="3">
    <source>
        <dbReference type="Proteomes" id="UP000286947"/>
    </source>
</evidence>
<gene>
    <name evidence="2" type="primary">dmsD</name>
    <name evidence="2" type="ORF">CUZ56_01105</name>
</gene>
<protein>
    <submittedName>
        <fullName evidence="2">Tat proofreading chaperone DmsD</fullName>
    </submittedName>
</protein>
<keyword evidence="3" id="KW-1185">Reference proteome</keyword>
<evidence type="ECO:0000256" key="1">
    <source>
        <dbReference type="ARBA" id="ARBA00023186"/>
    </source>
</evidence>
<evidence type="ECO:0000313" key="2">
    <source>
        <dbReference type="EMBL" id="RUS67165.1"/>
    </source>
</evidence>
<dbReference type="AlphaFoldDB" id="A0A433SEL5"/>
<dbReference type="Pfam" id="PF02613">
    <property type="entry name" value="Nitrate_red_del"/>
    <property type="match status" value="1"/>
</dbReference>
<dbReference type="SUPFAM" id="SSF89155">
    <property type="entry name" value="TorD-like"/>
    <property type="match status" value="1"/>
</dbReference>
<dbReference type="NCBIfam" id="NF008632">
    <property type="entry name" value="PRK11621.1"/>
    <property type="match status" value="1"/>
</dbReference>
<keyword evidence="1" id="KW-0143">Chaperone</keyword>
<dbReference type="PANTHER" id="PTHR34227">
    <property type="entry name" value="CHAPERONE PROTEIN YCDY"/>
    <property type="match status" value="1"/>
</dbReference>
<dbReference type="InterPro" id="IPR020945">
    <property type="entry name" value="DMSO/NO3_reduct_chaperone"/>
</dbReference>
<dbReference type="InterPro" id="IPR050289">
    <property type="entry name" value="TorD/DmsD_chaperones"/>
</dbReference>
<accession>A0A433SEL5</accession>
<reference evidence="2 3" key="1">
    <citation type="submission" date="2018-01" db="EMBL/GenBank/DDBJ databases">
        <title>Saezia sanguinis gen. nov., sp. nov., in the order Burkholderiales isolated from human blood.</title>
        <authorList>
            <person name="Medina-Pascual M.J."/>
            <person name="Valdezate S."/>
            <person name="Monzon S."/>
            <person name="Cuesta I."/>
            <person name="Carrasco G."/>
            <person name="Villalon P."/>
            <person name="Saez-Nieto J.A."/>
        </authorList>
    </citation>
    <scope>NUCLEOTIDE SEQUENCE [LARGE SCALE GENOMIC DNA]</scope>
    <source>
        <strain evidence="2 3">CNM695-12</strain>
    </source>
</reference>
<dbReference type="EMBL" id="PQSP01000002">
    <property type="protein sequence ID" value="RUS67165.1"/>
    <property type="molecule type" value="Genomic_DNA"/>
</dbReference>
<dbReference type="Proteomes" id="UP000286947">
    <property type="component" value="Unassembled WGS sequence"/>
</dbReference>